<dbReference type="InterPro" id="IPR013103">
    <property type="entry name" value="RVT_2"/>
</dbReference>
<evidence type="ECO:0000256" key="1">
    <source>
        <dbReference type="SAM" id="MobiDB-lite"/>
    </source>
</evidence>
<protein>
    <submittedName>
        <fullName evidence="3">Uncharacterized mitochondrial protein AtMg00810-like</fullName>
    </submittedName>
</protein>
<proteinExistence type="predicted"/>
<evidence type="ECO:0000313" key="3">
    <source>
        <dbReference type="EMBL" id="GEU74761.1"/>
    </source>
</evidence>
<feature type="region of interest" description="Disordered" evidence="1">
    <location>
        <begin position="717"/>
        <end position="741"/>
    </location>
</feature>
<feature type="region of interest" description="Disordered" evidence="1">
    <location>
        <begin position="581"/>
        <end position="699"/>
    </location>
</feature>
<feature type="compositionally biased region" description="Basic and acidic residues" evidence="1">
    <location>
        <begin position="676"/>
        <end position="699"/>
    </location>
</feature>
<sequence>MKDVFEELEAEVAQNIVDRKHDEIKRKNLLIENDNLIAECLSKEVFFVATNSELNVARFTEMHVANTIVEARCLELEVKLSTLRDKSHNDNHNENNREAHLDYLRHLKESVETIRDIVEEAKVVEVVATSCYTQNRSLIYTRHNKTPYELVHNKKPDLTFFRVFGALCYPTNDSEDLGKLQPTSDIGIFVCYALSRKGPAPIFLTPGQIKPPHVERLVSPAPVVQAPVNSAGTPSSTTIDQDAPYLSISPSSSALQSHSLHQGVAAESTFIEDDLIAPIDNNPFIHVFALEPSSDASSSEDLVAKGYRQEEGIDFEESFAPVAHIKAIRIFLTNSASKNITIYQMDVKTAFLNDELKEEVYVSQPKGFVDPDHPTHVYRLNKALYGLKMDSCDPVDTPMVDRLKLDEEPLGIPVDQTRFRSMVVSLMYLITSRPDLVFDVCMHTTMAPTTYTDADHAGCQDTQRSTSRGAQFFGDKLVSWSYKKQKSTTISITEAEYIAMSGCCAQILWMRSQVTDYGFVFNKILLYCDNHSAIALCCNNFQHSRIPIPDNLITTDIQGEPYYKEYIKKVAKHQRYLVGEKGSDHDSLAPKLAKATKKSKPSVPKADLRPPVTIPASSQQPEPKPALAKSQGKKRKLVTEMSDKLSPARRSKSGLVTKRHKPTSSLRLVDESVDEGIPKKKPQFDDEEAEGKGKKKVTDEQVSLDLFTLQTPKKKSPAEQFIFQRRTSTPTESSSHDESSSLYDELGLTDYEAVPNPDLEAMDLSTQTHPEQMDEGFTATAYLKVQENLKLIVKEHVILKEPASLTGTLSSLQHLVKDLNFGDLFFNDKPSKADNEKTTTETEAESMMSVTIK</sequence>
<dbReference type="Pfam" id="PF07727">
    <property type="entry name" value="RVT_2"/>
    <property type="match status" value="1"/>
</dbReference>
<organism evidence="3">
    <name type="scientific">Tanacetum cinerariifolium</name>
    <name type="common">Dalmatian daisy</name>
    <name type="synonym">Chrysanthemum cinerariifolium</name>
    <dbReference type="NCBI Taxonomy" id="118510"/>
    <lineage>
        <taxon>Eukaryota</taxon>
        <taxon>Viridiplantae</taxon>
        <taxon>Streptophyta</taxon>
        <taxon>Embryophyta</taxon>
        <taxon>Tracheophyta</taxon>
        <taxon>Spermatophyta</taxon>
        <taxon>Magnoliopsida</taxon>
        <taxon>eudicotyledons</taxon>
        <taxon>Gunneridae</taxon>
        <taxon>Pentapetalae</taxon>
        <taxon>asterids</taxon>
        <taxon>campanulids</taxon>
        <taxon>Asterales</taxon>
        <taxon>Asteraceae</taxon>
        <taxon>Asteroideae</taxon>
        <taxon>Anthemideae</taxon>
        <taxon>Anthemidinae</taxon>
        <taxon>Tanacetum</taxon>
    </lineage>
</organism>
<comment type="caution">
    <text evidence="3">The sequence shown here is derived from an EMBL/GenBank/DDBJ whole genome shotgun (WGS) entry which is preliminary data.</text>
</comment>
<dbReference type="CDD" id="cd09272">
    <property type="entry name" value="RNase_HI_RT_Ty1"/>
    <property type="match status" value="1"/>
</dbReference>
<dbReference type="EMBL" id="BKCJ010006948">
    <property type="protein sequence ID" value="GEU74761.1"/>
    <property type="molecule type" value="Genomic_DNA"/>
</dbReference>
<gene>
    <name evidence="3" type="ORF">Tci_046739</name>
</gene>
<feature type="compositionally biased region" description="Basic residues" evidence="1">
    <location>
        <begin position="647"/>
        <end position="662"/>
    </location>
</feature>
<feature type="compositionally biased region" description="Basic and acidic residues" evidence="1">
    <location>
        <begin position="830"/>
        <end position="840"/>
    </location>
</feature>
<feature type="region of interest" description="Disordered" evidence="1">
    <location>
        <begin position="830"/>
        <end position="853"/>
    </location>
</feature>
<dbReference type="PANTHER" id="PTHR11439">
    <property type="entry name" value="GAG-POL-RELATED RETROTRANSPOSON"/>
    <property type="match status" value="1"/>
</dbReference>
<feature type="domain" description="Reverse transcriptase Ty1/copia-type" evidence="2">
    <location>
        <begin position="300"/>
        <end position="389"/>
    </location>
</feature>
<name>A0A6L2ML62_TANCI</name>
<dbReference type="PANTHER" id="PTHR11439:SF495">
    <property type="entry name" value="REVERSE TRANSCRIPTASE, RNA-DEPENDENT DNA POLYMERASE-RELATED"/>
    <property type="match status" value="1"/>
</dbReference>
<dbReference type="AlphaFoldDB" id="A0A6L2ML62"/>
<evidence type="ECO:0000259" key="2">
    <source>
        <dbReference type="Pfam" id="PF07727"/>
    </source>
</evidence>
<accession>A0A6L2ML62</accession>
<reference evidence="3" key="1">
    <citation type="journal article" date="2019" name="Sci. Rep.">
        <title>Draft genome of Tanacetum cinerariifolium, the natural source of mosquito coil.</title>
        <authorList>
            <person name="Yamashiro T."/>
            <person name="Shiraishi A."/>
            <person name="Satake H."/>
            <person name="Nakayama K."/>
        </authorList>
    </citation>
    <scope>NUCLEOTIDE SEQUENCE</scope>
</reference>